<dbReference type="InterPro" id="IPR006674">
    <property type="entry name" value="HD_domain"/>
</dbReference>
<dbReference type="Pfam" id="PF01966">
    <property type="entry name" value="HD"/>
    <property type="match status" value="1"/>
</dbReference>
<gene>
    <name evidence="2" type="ORF">DXN05_15680</name>
</gene>
<dbReference type="OrthoDB" id="5728337at2"/>
<dbReference type="Proteomes" id="UP000261284">
    <property type="component" value="Unassembled WGS sequence"/>
</dbReference>
<dbReference type="CDD" id="cd00077">
    <property type="entry name" value="HDc"/>
    <property type="match status" value="1"/>
</dbReference>
<dbReference type="EMBL" id="QTJU01000005">
    <property type="protein sequence ID" value="RFM27456.1"/>
    <property type="molecule type" value="Genomic_DNA"/>
</dbReference>
<name>A0A3E1NHM4_9BACT</name>
<dbReference type="RefSeq" id="WP_116848214.1">
    <property type="nucleotide sequence ID" value="NZ_QTJU01000005.1"/>
</dbReference>
<comment type="caution">
    <text evidence="2">The sequence shown here is derived from an EMBL/GenBank/DDBJ whole genome shotgun (WGS) entry which is preliminary data.</text>
</comment>
<evidence type="ECO:0000259" key="1">
    <source>
        <dbReference type="SMART" id="SM00471"/>
    </source>
</evidence>
<evidence type="ECO:0000313" key="3">
    <source>
        <dbReference type="Proteomes" id="UP000261284"/>
    </source>
</evidence>
<organism evidence="2 3">
    <name type="scientific">Deminuibacter soli</name>
    <dbReference type="NCBI Taxonomy" id="2291815"/>
    <lineage>
        <taxon>Bacteria</taxon>
        <taxon>Pseudomonadati</taxon>
        <taxon>Bacteroidota</taxon>
        <taxon>Chitinophagia</taxon>
        <taxon>Chitinophagales</taxon>
        <taxon>Chitinophagaceae</taxon>
        <taxon>Deminuibacter</taxon>
    </lineage>
</organism>
<accession>A0A3E1NHM4</accession>
<feature type="domain" description="HD/PDEase" evidence="1">
    <location>
        <begin position="25"/>
        <end position="140"/>
    </location>
</feature>
<proteinExistence type="predicted"/>
<dbReference type="Gene3D" id="1.10.3210.10">
    <property type="entry name" value="Hypothetical protein af1432"/>
    <property type="match status" value="1"/>
</dbReference>
<reference evidence="2 3" key="1">
    <citation type="submission" date="2018-08" db="EMBL/GenBank/DDBJ databases">
        <title>Chitinophagaceae sp. K23C18032701, a novel bacterium isolated from forest soil.</title>
        <authorList>
            <person name="Wang C."/>
        </authorList>
    </citation>
    <scope>NUCLEOTIDE SEQUENCE [LARGE SCALE GENOMIC DNA]</scope>
    <source>
        <strain evidence="2 3">K23C18032701</strain>
    </source>
</reference>
<evidence type="ECO:0000313" key="2">
    <source>
        <dbReference type="EMBL" id="RFM27456.1"/>
    </source>
</evidence>
<keyword evidence="3" id="KW-1185">Reference proteome</keyword>
<protein>
    <submittedName>
        <fullName evidence="2">HD domain-containing protein</fullName>
    </submittedName>
</protein>
<dbReference type="AlphaFoldDB" id="A0A3E1NHM4"/>
<sequence length="195" mass="22515">MEKVYWDNIETHVNKLFAANEHAHLVYHNLQHTTQVVSRAMEIGQHYTLSEEQLFVLFAAAWFHDTGHLFAAWELHEEKSVELMRQYFSATDVPAALVEQIATCIMATKMPAHPASLLEEIICDADLYHLGTEKFWETDGLVKQEVELRTGKSFPQWASKACSFLESHRYFTSYCNELLGNAKTHNVERMQQLRG</sequence>
<dbReference type="SUPFAM" id="SSF109604">
    <property type="entry name" value="HD-domain/PDEase-like"/>
    <property type="match status" value="1"/>
</dbReference>
<dbReference type="InterPro" id="IPR003607">
    <property type="entry name" value="HD/PDEase_dom"/>
</dbReference>
<dbReference type="SMART" id="SM00471">
    <property type="entry name" value="HDc"/>
    <property type="match status" value="1"/>
</dbReference>